<organism evidence="3 4">
    <name type="scientific">Tremella mesenterica</name>
    <name type="common">Jelly fungus</name>
    <dbReference type="NCBI Taxonomy" id="5217"/>
    <lineage>
        <taxon>Eukaryota</taxon>
        <taxon>Fungi</taxon>
        <taxon>Dikarya</taxon>
        <taxon>Basidiomycota</taxon>
        <taxon>Agaricomycotina</taxon>
        <taxon>Tremellomycetes</taxon>
        <taxon>Tremellales</taxon>
        <taxon>Tremellaceae</taxon>
        <taxon>Tremella</taxon>
    </lineage>
</organism>
<dbReference type="PANTHER" id="PTHR38120:SF1">
    <property type="entry name" value="M PROTEIN, SEROTYPE 2.1"/>
    <property type="match status" value="1"/>
</dbReference>
<dbReference type="InParanoid" id="A0A4Q1BHH7"/>
<dbReference type="PANTHER" id="PTHR38120">
    <property type="entry name" value="EXPRESSED PROTEIN"/>
    <property type="match status" value="1"/>
</dbReference>
<keyword evidence="1" id="KW-0175">Coiled coil</keyword>
<sequence>MSLTPLHPRPIPPGRHRASPSITKPPTPQTISTPTRISQSTSDPISTPPQGYPKEFESHLNPATIESTESTSSSRELSIGQSFEGSEIDESRFDTHSSEGDRTAQNGQRGLSDITNSLNGVRRGKSGINDLQSFNEISRKGDEELGDGHLEGRRKSLAVGVMGGLRERSDDEINRAGKDEVVMALKEEWSNGEKLMERIEEMEMIHATLESDKKSLARSIQVLQERQEESLAEQSRLETDLEERNDILDRIRSRLSEAERNAREAQRRYAEQEKSFDAERQAFLAQEQHLQTRLIALKSSTVPVKKKETNEQAQEELASLHVAHSAILAQLHTLSAEVHELRGENVKLKEENEGWEFLVRDRTFNENLRGGFIAPPVIRTEDHDDLAEFVEAHENDDDEDGFGNEDGRKGRLGTLGTLDEEIDEEIDEEMEELHSDLEAQSPIFEDENVFAKDLDSVPVSTKGRRKGHKGDLLAPPPRRKSKGENLGDLPVTGSGLDLAAELGRAEAAQGGEMRVLGKGDEGEALRAEVKQLREANKALTLYCSKIIDRIIAQEGFEQILSVDYKTRRMGRSASGMSRKPTAQEMFALTPSISDSKLTGAGEAKSRPMSVIPTKISAPVLIEEKEREETKAEKRTRRGFSLDLRSFGFGSSSEKEKEKEKSALKPLALVGRTAPLTQSSQPPQLVQITQPTQSSQSLPSGQPSQRKLDPEAEDENDRKERHLLEATLKLMGIDKPSTTQPTLSPSPSEDPQVSWLGKLVRSRPSSIISPFEQKQNPFISPNPSSISSQAPQTERINLTDTTTSPRFETKEGPLSRLSSVLGSYEPLSPTSTEKDPAKISPEKAAEALRLFDEREKRRAKDISDGKGDKTYTSPGPKNLRRSMSSRSGEGDESPKRVGKNESISTLWSMGSRPSSEELEGRR</sequence>
<protein>
    <submittedName>
        <fullName evidence="3">Uncharacterized protein</fullName>
    </submittedName>
</protein>
<gene>
    <name evidence="3" type="ORF">M231_05647</name>
</gene>
<feature type="coiled-coil region" evidence="1">
    <location>
        <begin position="206"/>
        <end position="282"/>
    </location>
</feature>
<feature type="compositionally biased region" description="Polar residues" evidence="2">
    <location>
        <begin position="900"/>
        <end position="912"/>
    </location>
</feature>
<feature type="compositionally biased region" description="Basic and acidic residues" evidence="2">
    <location>
        <begin position="652"/>
        <end position="662"/>
    </location>
</feature>
<evidence type="ECO:0000313" key="4">
    <source>
        <dbReference type="Proteomes" id="UP000289152"/>
    </source>
</evidence>
<keyword evidence="4" id="KW-1185">Reference proteome</keyword>
<evidence type="ECO:0000256" key="2">
    <source>
        <dbReference type="SAM" id="MobiDB-lite"/>
    </source>
</evidence>
<dbReference type="VEuPathDB" id="FungiDB:TREMEDRAFT_60894"/>
<feature type="compositionally biased region" description="Low complexity" evidence="2">
    <location>
        <begin position="64"/>
        <end position="78"/>
    </location>
</feature>
<proteinExistence type="predicted"/>
<feature type="compositionally biased region" description="Polar residues" evidence="2">
    <location>
        <begin position="762"/>
        <end position="774"/>
    </location>
</feature>
<accession>A0A4Q1BHH7</accession>
<dbReference type="AlphaFoldDB" id="A0A4Q1BHH7"/>
<feature type="compositionally biased region" description="Polar residues" evidence="2">
    <location>
        <begin position="103"/>
        <end position="119"/>
    </location>
</feature>
<feature type="region of interest" description="Disordered" evidence="2">
    <location>
        <begin position="1"/>
        <end position="127"/>
    </location>
</feature>
<feature type="compositionally biased region" description="Basic and acidic residues" evidence="2">
    <location>
        <begin position="705"/>
        <end position="723"/>
    </location>
</feature>
<feature type="compositionally biased region" description="Low complexity" evidence="2">
    <location>
        <begin position="689"/>
        <end position="704"/>
    </location>
</feature>
<feature type="compositionally biased region" description="Polar residues" evidence="2">
    <location>
        <begin position="869"/>
        <end position="886"/>
    </location>
</feature>
<feature type="compositionally biased region" description="Basic and acidic residues" evidence="2">
    <location>
        <begin position="887"/>
        <end position="898"/>
    </location>
</feature>
<comment type="caution">
    <text evidence="3">The sequence shown here is derived from an EMBL/GenBank/DDBJ whole genome shotgun (WGS) entry which is preliminary data.</text>
</comment>
<evidence type="ECO:0000313" key="3">
    <source>
        <dbReference type="EMBL" id="RXK37059.1"/>
    </source>
</evidence>
<dbReference type="EMBL" id="SDIL01000078">
    <property type="protein sequence ID" value="RXK37059.1"/>
    <property type="molecule type" value="Genomic_DNA"/>
</dbReference>
<feature type="compositionally biased region" description="Polar residues" evidence="2">
    <location>
        <begin position="29"/>
        <end position="45"/>
    </location>
</feature>
<dbReference type="Proteomes" id="UP000289152">
    <property type="component" value="Unassembled WGS sequence"/>
</dbReference>
<name>A0A4Q1BHH7_TREME</name>
<dbReference type="OrthoDB" id="2121319at2759"/>
<feature type="compositionally biased region" description="Basic and acidic residues" evidence="2">
    <location>
        <begin position="831"/>
        <end position="868"/>
    </location>
</feature>
<feature type="compositionally biased region" description="Low complexity" evidence="2">
    <location>
        <begin position="735"/>
        <end position="746"/>
    </location>
</feature>
<feature type="region of interest" description="Disordered" evidence="2">
    <location>
        <begin position="643"/>
        <end position="921"/>
    </location>
</feature>
<reference evidence="3 4" key="1">
    <citation type="submission" date="2016-06" db="EMBL/GenBank/DDBJ databases">
        <title>Evolution of pathogenesis and genome organization in the Tremellales.</title>
        <authorList>
            <person name="Cuomo C."/>
            <person name="Litvintseva A."/>
            <person name="Heitman J."/>
            <person name="Chen Y."/>
            <person name="Sun S."/>
            <person name="Springer D."/>
            <person name="Dromer F."/>
            <person name="Young S."/>
            <person name="Zeng Q."/>
            <person name="Chapman S."/>
            <person name="Gujja S."/>
            <person name="Saif S."/>
            <person name="Birren B."/>
        </authorList>
    </citation>
    <scope>NUCLEOTIDE SEQUENCE [LARGE SCALE GENOMIC DNA]</scope>
    <source>
        <strain evidence="3 4">ATCC 28783</strain>
    </source>
</reference>
<feature type="region of interest" description="Disordered" evidence="2">
    <location>
        <begin position="455"/>
        <end position="491"/>
    </location>
</feature>
<feature type="compositionally biased region" description="Polar residues" evidence="2">
    <location>
        <begin position="674"/>
        <end position="688"/>
    </location>
</feature>
<feature type="compositionally biased region" description="Polar residues" evidence="2">
    <location>
        <begin position="788"/>
        <end position="805"/>
    </location>
</feature>
<feature type="compositionally biased region" description="Low complexity" evidence="2">
    <location>
        <begin position="775"/>
        <end position="787"/>
    </location>
</feature>
<evidence type="ECO:0000256" key="1">
    <source>
        <dbReference type="SAM" id="Coils"/>
    </source>
</evidence>
<feature type="compositionally biased region" description="Basic and acidic residues" evidence="2">
    <location>
        <begin position="89"/>
        <end position="102"/>
    </location>
</feature>